<dbReference type="AlphaFoldDB" id="A0A0N1PDD9"/>
<keyword evidence="1" id="KW-0175">Coiled coil</keyword>
<dbReference type="EMBL" id="LJSK01000009">
    <property type="protein sequence ID" value="KPI90154.1"/>
    <property type="molecule type" value="Genomic_DNA"/>
</dbReference>
<accession>A0A0N1PDD9</accession>
<organism evidence="3 4">
    <name type="scientific">Leptomonas seymouri</name>
    <dbReference type="NCBI Taxonomy" id="5684"/>
    <lineage>
        <taxon>Eukaryota</taxon>
        <taxon>Discoba</taxon>
        <taxon>Euglenozoa</taxon>
        <taxon>Kinetoplastea</taxon>
        <taxon>Metakinetoplastina</taxon>
        <taxon>Trypanosomatida</taxon>
        <taxon>Trypanosomatidae</taxon>
        <taxon>Leishmaniinae</taxon>
        <taxon>Leptomonas</taxon>
    </lineage>
</organism>
<dbReference type="Proteomes" id="UP000038009">
    <property type="component" value="Unassembled WGS sequence"/>
</dbReference>
<dbReference type="OMA" id="TYQIAYK"/>
<evidence type="ECO:0000313" key="4">
    <source>
        <dbReference type="Proteomes" id="UP000038009"/>
    </source>
</evidence>
<feature type="coiled-coil region" evidence="1">
    <location>
        <begin position="152"/>
        <end position="186"/>
    </location>
</feature>
<sequence length="426" mass="47386">MSGRAAMTAQLPETAEERLMFYCEVLMANVPMLIADLSSAKYAFLSFSGKTREEVKQKQSLIQSLGRSFTSVTGATKSLQSAKKTLDEYETKLVKAAPPKFLTSEEALQLTNTNGVGANGDASRAGTSRTTDRATTLPDTTLILIEDDIRPVRAAEDALEKEKAALAKVTQACQEVESAFEKARSQCQTMTEHVQGLKWKYDAVYKAWKSTELERKLVAIVRDELKERRALIYDAVRCSKEIEEECSTQELKIIQDSIAAAEAESTAMAQELKAQKERYEVELATYQIAYKELQAEVEMLRDRCKTLQAHELELEMLGKKQQLEETDRNSLRKVMVETLTMSPLKRGKAADRTLTAEQQAEVMTDHPLVALLAARISVLQEQRKTIGGILINARGLGHSDDPSSAIDRIQALLEPAIQLDEEALAH</sequence>
<proteinExistence type="predicted"/>
<protein>
    <submittedName>
        <fullName evidence="3">Uncharacterized protein</fullName>
    </submittedName>
</protein>
<feature type="coiled-coil region" evidence="1">
    <location>
        <begin position="258"/>
        <end position="329"/>
    </location>
</feature>
<keyword evidence="4" id="KW-1185">Reference proteome</keyword>
<evidence type="ECO:0000256" key="1">
    <source>
        <dbReference type="SAM" id="Coils"/>
    </source>
</evidence>
<dbReference type="VEuPathDB" id="TriTrypDB:Lsey_0009_0030"/>
<comment type="caution">
    <text evidence="3">The sequence shown here is derived from an EMBL/GenBank/DDBJ whole genome shotgun (WGS) entry which is preliminary data.</text>
</comment>
<evidence type="ECO:0000313" key="3">
    <source>
        <dbReference type="EMBL" id="KPI90154.1"/>
    </source>
</evidence>
<gene>
    <name evidence="3" type="ORF">ABL78_0672</name>
</gene>
<feature type="region of interest" description="Disordered" evidence="2">
    <location>
        <begin position="112"/>
        <end position="133"/>
    </location>
</feature>
<reference evidence="3 4" key="1">
    <citation type="journal article" date="2015" name="PLoS Pathog.">
        <title>Leptomonas seymouri: Adaptations to the Dixenous Life Cycle Analyzed by Genome Sequencing, Transcriptome Profiling and Co-infection with Leishmania donovani.</title>
        <authorList>
            <person name="Kraeva N."/>
            <person name="Butenko A."/>
            <person name="Hlavacova J."/>
            <person name="Kostygov A."/>
            <person name="Myskova J."/>
            <person name="Grybchuk D."/>
            <person name="Lestinova T."/>
            <person name="Votypka J."/>
            <person name="Volf P."/>
            <person name="Opperdoes F."/>
            <person name="Flegontov P."/>
            <person name="Lukes J."/>
            <person name="Yurchenko V."/>
        </authorList>
    </citation>
    <scope>NUCLEOTIDE SEQUENCE [LARGE SCALE GENOMIC DNA]</scope>
    <source>
        <strain evidence="3 4">ATCC 30220</strain>
    </source>
</reference>
<evidence type="ECO:0000256" key="2">
    <source>
        <dbReference type="SAM" id="MobiDB-lite"/>
    </source>
</evidence>
<dbReference type="OrthoDB" id="272086at2759"/>
<name>A0A0N1PDD9_LEPSE</name>